<dbReference type="Pfam" id="PF13193">
    <property type="entry name" value="AMP-binding_C"/>
    <property type="match status" value="1"/>
</dbReference>
<dbReference type="GO" id="GO:0006631">
    <property type="term" value="P:fatty acid metabolic process"/>
    <property type="evidence" value="ECO:0007669"/>
    <property type="project" value="TreeGrafter"/>
</dbReference>
<feature type="domain" description="AMP-dependent synthetase/ligase" evidence="6">
    <location>
        <begin position="28"/>
        <end position="403"/>
    </location>
</feature>
<evidence type="ECO:0000259" key="7">
    <source>
        <dbReference type="Pfam" id="PF13193"/>
    </source>
</evidence>
<evidence type="ECO:0000313" key="9">
    <source>
        <dbReference type="Proteomes" id="UP000298588"/>
    </source>
</evidence>
<dbReference type="Pfam" id="PF00501">
    <property type="entry name" value="AMP-binding"/>
    <property type="match status" value="1"/>
</dbReference>
<dbReference type="GO" id="GO:0031956">
    <property type="term" value="F:medium-chain fatty acid-CoA ligase activity"/>
    <property type="evidence" value="ECO:0007669"/>
    <property type="project" value="TreeGrafter"/>
</dbReference>
<dbReference type="RefSeq" id="WP_137099659.1">
    <property type="nucleotide sequence ID" value="NZ_CP039865.1"/>
</dbReference>
<feature type="domain" description="AMP-binding enzyme C-terminal" evidence="7">
    <location>
        <begin position="452"/>
        <end position="528"/>
    </location>
</feature>
<gene>
    <name evidence="8" type="ORF">E8L99_11470</name>
</gene>
<evidence type="ECO:0000256" key="2">
    <source>
        <dbReference type="ARBA" id="ARBA00022598"/>
    </source>
</evidence>
<keyword evidence="2 8" id="KW-0436">Ligase</keyword>
<dbReference type="InterPro" id="IPR042099">
    <property type="entry name" value="ANL_N_sf"/>
</dbReference>
<evidence type="ECO:0000256" key="1">
    <source>
        <dbReference type="ARBA" id="ARBA00006432"/>
    </source>
</evidence>
<dbReference type="SUPFAM" id="SSF56801">
    <property type="entry name" value="Acetyl-CoA synthetase-like"/>
    <property type="match status" value="1"/>
</dbReference>
<evidence type="ECO:0000259" key="6">
    <source>
        <dbReference type="Pfam" id="PF00501"/>
    </source>
</evidence>
<dbReference type="Proteomes" id="UP000298588">
    <property type="component" value="Chromosome"/>
</dbReference>
<organism evidence="8 9">
    <name type="scientific">Phreatobacter aquaticus</name>
    <dbReference type="NCBI Taxonomy" id="2570229"/>
    <lineage>
        <taxon>Bacteria</taxon>
        <taxon>Pseudomonadati</taxon>
        <taxon>Pseudomonadota</taxon>
        <taxon>Alphaproteobacteria</taxon>
        <taxon>Hyphomicrobiales</taxon>
        <taxon>Phreatobacteraceae</taxon>
        <taxon>Phreatobacter</taxon>
    </lineage>
</organism>
<dbReference type="OrthoDB" id="9803968at2"/>
<sequence>MHMDGFAARRDAMVKAGFWKNRTLLDDFDHRVKEQPGALAIVAHDVTQASQTRLTYGELDERVTRIAVNLAGLGVEVGDVVSYQLPNWWQFVALHLACLRIGAITNPIMPILRRRELEFMLNHARSKVVVTPQVFRDFDHGAMIAGMRDVLPHLAHALVIGGEGDAAFERLHDKPVDQTAATALFAARRPKPDDIIQVLYTSGTTGEPKGVMHTSNTQISNLGPYIERLHLSGQDIVFMASPLAHQTGFMYGLMMPIVLGCHVVLQDIWNRKVAADLFAAERPTFTMASTPFLADLTDEAEARPEAFRSLRVFLAAGAPIPRVLVRRATDHMGATIASGWGMTENGAVTVTKPEDPPEKAFETDGCPLPGMAVRVVDPADKPLAAGEEGRLQVKGCSNFVGYLKRPDLNAVDAEGWFDTGDLARIDAEGYVRITGRAKDIIIRGGENIPVVEIEGLVYKHPDINDVAIVAMPDDRLGERACAFVTTRPGTKVTLGDVTAFLSSQHITKNYLPERLEVLSELPRTASGKIQKFRLREMAKTMKPGE</sequence>
<comment type="catalytic activity">
    <reaction evidence="3">
        <text>3-(methylsulfanyl)propanoate + ATP + CoA = 3-(methylsulfanyl)propanoyl-CoA + AMP + diphosphate</text>
        <dbReference type="Rhea" id="RHEA:43052"/>
        <dbReference type="ChEBI" id="CHEBI:30616"/>
        <dbReference type="ChEBI" id="CHEBI:33019"/>
        <dbReference type="ChEBI" id="CHEBI:49016"/>
        <dbReference type="ChEBI" id="CHEBI:57287"/>
        <dbReference type="ChEBI" id="CHEBI:82815"/>
        <dbReference type="ChEBI" id="CHEBI:456215"/>
        <dbReference type="EC" id="6.2.1.44"/>
    </reaction>
    <physiologicalReaction direction="left-to-right" evidence="3">
        <dbReference type="Rhea" id="RHEA:43053"/>
    </physiologicalReaction>
</comment>
<proteinExistence type="inferred from homology"/>
<dbReference type="Gene3D" id="3.30.300.30">
    <property type="match status" value="1"/>
</dbReference>
<keyword evidence="9" id="KW-1185">Reference proteome</keyword>
<reference evidence="8 9" key="1">
    <citation type="submission" date="2019-04" db="EMBL/GenBank/DDBJ databases">
        <title>Phreatobacter aquaticus sp. nov.</title>
        <authorList>
            <person name="Choi A."/>
            <person name="Baek K."/>
        </authorList>
    </citation>
    <scope>NUCLEOTIDE SEQUENCE [LARGE SCALE GENOMIC DNA]</scope>
    <source>
        <strain evidence="8 9">NMCR1094</strain>
    </source>
</reference>
<evidence type="ECO:0000256" key="5">
    <source>
        <dbReference type="ARBA" id="ARBA00067668"/>
    </source>
</evidence>
<dbReference type="FunFam" id="3.30.300.30:FF:000008">
    <property type="entry name" value="2,3-dihydroxybenzoate-AMP ligase"/>
    <property type="match status" value="1"/>
</dbReference>
<dbReference type="InterPro" id="IPR045851">
    <property type="entry name" value="AMP-bd_C_sf"/>
</dbReference>
<evidence type="ECO:0000256" key="3">
    <source>
        <dbReference type="ARBA" id="ARBA00051915"/>
    </source>
</evidence>
<dbReference type="PANTHER" id="PTHR43201:SF5">
    <property type="entry name" value="MEDIUM-CHAIN ACYL-COA LIGASE ACSF2, MITOCHONDRIAL"/>
    <property type="match status" value="1"/>
</dbReference>
<evidence type="ECO:0000256" key="4">
    <source>
        <dbReference type="ARBA" id="ARBA00066616"/>
    </source>
</evidence>
<protein>
    <recommendedName>
        <fullName evidence="5">3-methylmercaptopropionyl-CoA ligase</fullName>
        <ecNumber evidence="4">6.2.1.44</ecNumber>
    </recommendedName>
</protein>
<dbReference type="EMBL" id="CP039865">
    <property type="protein sequence ID" value="QCK86328.1"/>
    <property type="molecule type" value="Genomic_DNA"/>
</dbReference>
<dbReference type="EC" id="6.2.1.44" evidence="4"/>
<evidence type="ECO:0000313" key="8">
    <source>
        <dbReference type="EMBL" id="QCK86328.1"/>
    </source>
</evidence>
<dbReference type="PANTHER" id="PTHR43201">
    <property type="entry name" value="ACYL-COA SYNTHETASE"/>
    <property type="match status" value="1"/>
</dbReference>
<comment type="similarity">
    <text evidence="1">Belongs to the ATP-dependent AMP-binding enzyme family.</text>
</comment>
<dbReference type="InterPro" id="IPR000873">
    <property type="entry name" value="AMP-dep_synth/lig_dom"/>
</dbReference>
<dbReference type="AlphaFoldDB" id="A0A4D7QGI5"/>
<dbReference type="Gene3D" id="3.40.50.12780">
    <property type="entry name" value="N-terminal domain of ligase-like"/>
    <property type="match status" value="1"/>
</dbReference>
<accession>A0A4D7QGI5</accession>
<dbReference type="InterPro" id="IPR025110">
    <property type="entry name" value="AMP-bd_C"/>
</dbReference>
<dbReference type="InterPro" id="IPR020845">
    <property type="entry name" value="AMP-binding_CS"/>
</dbReference>
<name>A0A4D7QGI5_9HYPH</name>
<dbReference type="KEGG" id="paqt:E8L99_11470"/>
<dbReference type="PROSITE" id="PS00455">
    <property type="entry name" value="AMP_BINDING"/>
    <property type="match status" value="1"/>
</dbReference>